<accession>A0A8C2XZ12</accession>
<protein>
    <recommendedName>
        <fullName evidence="3">Zinc finger protein GLI4</fullName>
    </recommendedName>
</protein>
<evidence type="ECO:0000256" key="1">
    <source>
        <dbReference type="SAM" id="MobiDB-lite"/>
    </source>
</evidence>
<organism evidence="2">
    <name type="scientific">Capra hircus</name>
    <name type="common">Goat</name>
    <dbReference type="NCBI Taxonomy" id="9925"/>
    <lineage>
        <taxon>Eukaryota</taxon>
        <taxon>Metazoa</taxon>
        <taxon>Chordata</taxon>
        <taxon>Craniata</taxon>
        <taxon>Vertebrata</taxon>
        <taxon>Euteleostomi</taxon>
        <taxon>Mammalia</taxon>
        <taxon>Eutheria</taxon>
        <taxon>Laurasiatheria</taxon>
        <taxon>Artiodactyla</taxon>
        <taxon>Ruminantia</taxon>
        <taxon>Pecora</taxon>
        <taxon>Bovidae</taxon>
        <taxon>Caprinae</taxon>
        <taxon>Capra</taxon>
    </lineage>
</organism>
<reference evidence="2" key="2">
    <citation type="submission" date="2025-08" db="UniProtKB">
        <authorList>
            <consortium name="Ensembl"/>
        </authorList>
    </citation>
    <scope>IDENTIFICATION</scope>
</reference>
<proteinExistence type="predicted"/>
<reference evidence="2" key="1">
    <citation type="submission" date="2019-03" db="EMBL/GenBank/DDBJ databases">
        <title>Genome sequencing and reference-guided assembly of Black Bengal Goat (Capra hircus).</title>
        <authorList>
            <person name="Siddiki A.Z."/>
            <person name="Baten A."/>
            <person name="Billah M."/>
            <person name="Alam M.A.U."/>
            <person name="Shawrob K.S.M."/>
            <person name="Saha S."/>
            <person name="Chowdhury M."/>
            <person name="Rahman A.H."/>
            <person name="Stear M."/>
            <person name="Miah G."/>
            <person name="Das G.B."/>
            <person name="Hossain M.M."/>
            <person name="Kumkum M."/>
            <person name="Islam M.S."/>
            <person name="Mollah A.M."/>
            <person name="Ahsan A."/>
            <person name="Tusar F."/>
            <person name="Khan M.K.I."/>
        </authorList>
    </citation>
    <scope>NUCLEOTIDE SEQUENCE [LARGE SCALE GENOMIC DNA]</scope>
</reference>
<feature type="compositionally biased region" description="Low complexity" evidence="1">
    <location>
        <begin position="43"/>
        <end position="57"/>
    </location>
</feature>
<sequence>MAALGDGQEPPHVLSPVSFESPGTPGAHHHEAQLHLHLHGHQHGFPSSSPEVPSQPSDLDFQEVAEVQICRDTCWSGE</sequence>
<dbReference type="Ensembl" id="ENSCHIT00010046505.1">
    <property type="protein sequence ID" value="ENSCHIP00010033085.1"/>
    <property type="gene ID" value="ENSCHIG00010024517.1"/>
</dbReference>
<name>A0A8C2XZ12_CAPHI</name>
<dbReference type="AlphaFoldDB" id="A0A8C2XZ12"/>
<feature type="region of interest" description="Disordered" evidence="1">
    <location>
        <begin position="1"/>
        <end position="58"/>
    </location>
</feature>
<evidence type="ECO:0008006" key="3">
    <source>
        <dbReference type="Google" id="ProtNLM"/>
    </source>
</evidence>
<evidence type="ECO:0000313" key="2">
    <source>
        <dbReference type="Ensembl" id="ENSCHIP00010033085.1"/>
    </source>
</evidence>